<dbReference type="RefSeq" id="WP_100123139.1">
    <property type="nucleotide sequence ID" value="NZ_MEIO01000054.1"/>
</dbReference>
<evidence type="ECO:0000256" key="1">
    <source>
        <dbReference type="SAM" id="Phobius"/>
    </source>
</evidence>
<dbReference type="EMBL" id="MEIU01000006">
    <property type="protein sequence ID" value="PIT62261.1"/>
    <property type="molecule type" value="Genomic_DNA"/>
</dbReference>
<keyword evidence="1" id="KW-1133">Transmembrane helix</keyword>
<gene>
    <name evidence="2" type="ORF">BHC57_01240</name>
</gene>
<sequence>MKKIMYIFFEKLKIYTINFVIFFLLIKIFLYLISYYDMRYAGKEDLHGDFTLVVFDDETFYPLRLSKLKDIQKEDFSFISEKKADRKEWHTGEDTPTSFSYSIKKIENGNQIETEFKDPERTVWSTYQVVDNNIIPIKSRLYAFDYILLAMVLAFLTTYGLNHIRKYFKIQLKVNL</sequence>
<organism evidence="2 3">
    <name type="scientific">Snodgrassella alvi</name>
    <dbReference type="NCBI Taxonomy" id="1196083"/>
    <lineage>
        <taxon>Bacteria</taxon>
        <taxon>Pseudomonadati</taxon>
        <taxon>Pseudomonadota</taxon>
        <taxon>Betaproteobacteria</taxon>
        <taxon>Neisseriales</taxon>
        <taxon>Neisseriaceae</taxon>
        <taxon>Snodgrassella</taxon>
    </lineage>
</organism>
<accession>A0A855G2P5</accession>
<feature type="transmembrane region" description="Helical" evidence="1">
    <location>
        <begin position="141"/>
        <end position="161"/>
    </location>
</feature>
<evidence type="ECO:0000313" key="2">
    <source>
        <dbReference type="EMBL" id="PIT62261.1"/>
    </source>
</evidence>
<comment type="caution">
    <text evidence="2">The sequence shown here is derived from an EMBL/GenBank/DDBJ whole genome shotgun (WGS) entry which is preliminary data.</text>
</comment>
<feature type="transmembrane region" description="Helical" evidence="1">
    <location>
        <begin position="12"/>
        <end position="33"/>
    </location>
</feature>
<name>A0A855G2P5_9NEIS</name>
<proteinExistence type="predicted"/>
<dbReference type="AlphaFoldDB" id="A0A855G2P5"/>
<dbReference type="Proteomes" id="UP000230463">
    <property type="component" value="Unassembled WGS sequence"/>
</dbReference>
<keyword evidence="1" id="KW-0472">Membrane</keyword>
<evidence type="ECO:0000313" key="3">
    <source>
        <dbReference type="Proteomes" id="UP000230463"/>
    </source>
</evidence>
<protein>
    <submittedName>
        <fullName evidence="2">Uncharacterized protein</fullName>
    </submittedName>
</protein>
<reference evidence="2 3" key="1">
    <citation type="journal article" date="2017" name="MBio">
        <title>Type VI secretion-mediated competition in the bee gut microbiome.</title>
        <authorList>
            <person name="Steele M.I."/>
            <person name="Kwong W.K."/>
            <person name="Powell J.E."/>
            <person name="Whiteley M."/>
            <person name="Moran N.A."/>
        </authorList>
    </citation>
    <scope>NUCLEOTIDE SEQUENCE [LARGE SCALE GENOMIC DNA]</scope>
    <source>
        <strain evidence="2 3">HK3</strain>
    </source>
</reference>
<keyword evidence="1" id="KW-0812">Transmembrane</keyword>